<sequence length="117" mass="13561">MALEWQQKQLLKLLYEEDITSPEKSFAVHLKPNKRGITCFFIEGVQRASDGQDMEVYKIYPAEYVLPLQDSGYLGLRYTGVRNSVYITKGDEDVTNAYKLWITTEGEQLVQRDFNES</sequence>
<dbReference type="InParanoid" id="U5DHK0"/>
<proteinExistence type="predicted"/>
<dbReference type="EMBL" id="ASSJ01000055">
    <property type="protein sequence ID" value="ERN41086.1"/>
    <property type="molecule type" value="Genomic_DNA"/>
</dbReference>
<comment type="caution">
    <text evidence="1">The sequence shown here is derived from an EMBL/GenBank/DDBJ whole genome shotgun (WGS) entry which is preliminary data.</text>
</comment>
<reference evidence="1 2" key="1">
    <citation type="submission" date="2013-05" db="EMBL/GenBank/DDBJ databases">
        <title>Draft genome sequence of Rubidibacter lacunae KORDI 51-2.</title>
        <authorList>
            <person name="Choi D.H."/>
            <person name="Noh J.H."/>
            <person name="Kwon K.-K."/>
            <person name="Lee J.-H."/>
            <person name="Ryu J.-Y."/>
        </authorList>
    </citation>
    <scope>NUCLEOTIDE SEQUENCE [LARGE SCALE GENOMIC DNA]</scope>
    <source>
        <strain evidence="1 2">KORDI 51-2</strain>
    </source>
</reference>
<organism evidence="1 2">
    <name type="scientific">Rubidibacter lacunae KORDI 51-2</name>
    <dbReference type="NCBI Taxonomy" id="582515"/>
    <lineage>
        <taxon>Bacteria</taxon>
        <taxon>Bacillati</taxon>
        <taxon>Cyanobacteriota</taxon>
        <taxon>Cyanophyceae</taxon>
        <taxon>Oscillatoriophycideae</taxon>
        <taxon>Chroococcales</taxon>
        <taxon>Aphanothecaceae</taxon>
        <taxon>Rubidibacter</taxon>
    </lineage>
</organism>
<evidence type="ECO:0000313" key="2">
    <source>
        <dbReference type="Proteomes" id="UP000016960"/>
    </source>
</evidence>
<protein>
    <submittedName>
        <fullName evidence="1">Uncharacterized protein</fullName>
    </submittedName>
</protein>
<evidence type="ECO:0000313" key="1">
    <source>
        <dbReference type="EMBL" id="ERN41086.1"/>
    </source>
</evidence>
<name>U5DHK0_9CHRO</name>
<dbReference type="Proteomes" id="UP000016960">
    <property type="component" value="Unassembled WGS sequence"/>
</dbReference>
<keyword evidence="2" id="KW-1185">Reference proteome</keyword>
<accession>U5DHK0</accession>
<gene>
    <name evidence="1" type="ORF">KR51_00023460</name>
</gene>
<dbReference type="AlphaFoldDB" id="U5DHK0"/>